<dbReference type="STRING" id="183478.A0A364N5E6"/>
<keyword evidence="7" id="KW-1185">Reference proteome</keyword>
<keyword evidence="6" id="KW-0378">Hydrolase</keyword>
<dbReference type="EMBL" id="QGDH01000049">
    <property type="protein sequence ID" value="RAR12548.1"/>
    <property type="molecule type" value="Genomic_DNA"/>
</dbReference>
<dbReference type="GO" id="GO:0031623">
    <property type="term" value="P:receptor internalization"/>
    <property type="evidence" value="ECO:0007669"/>
    <property type="project" value="TreeGrafter"/>
</dbReference>
<dbReference type="AlphaFoldDB" id="A0A364N5E6"/>
<dbReference type="Proteomes" id="UP000249619">
    <property type="component" value="Unassembled WGS sequence"/>
</dbReference>
<dbReference type="CDD" id="cd08771">
    <property type="entry name" value="DLP_1"/>
    <property type="match status" value="1"/>
</dbReference>
<dbReference type="InterPro" id="IPR001401">
    <property type="entry name" value="Dynamin_GTPase"/>
</dbReference>
<evidence type="ECO:0000259" key="4">
    <source>
        <dbReference type="PROSITE" id="PS51388"/>
    </source>
</evidence>
<dbReference type="PROSITE" id="PS51388">
    <property type="entry name" value="GED"/>
    <property type="match status" value="1"/>
</dbReference>
<dbReference type="InterPro" id="IPR030381">
    <property type="entry name" value="G_DYNAMIN_dom"/>
</dbReference>
<proteinExistence type="predicted"/>
<dbReference type="EC" id="3.6.1.15" evidence="6"/>
<dbReference type="InterPro" id="IPR000375">
    <property type="entry name" value="Dynamin_stalk"/>
</dbReference>
<feature type="compositionally biased region" description="Acidic residues" evidence="3">
    <location>
        <begin position="529"/>
        <end position="541"/>
    </location>
</feature>
<dbReference type="PRINTS" id="PR00195">
    <property type="entry name" value="DYNAMIN"/>
</dbReference>
<dbReference type="GO" id="GO:0003924">
    <property type="term" value="F:GTPase activity"/>
    <property type="evidence" value="ECO:0007669"/>
    <property type="project" value="InterPro"/>
</dbReference>
<dbReference type="GO" id="GO:0005737">
    <property type="term" value="C:cytoplasm"/>
    <property type="evidence" value="ECO:0007669"/>
    <property type="project" value="TreeGrafter"/>
</dbReference>
<dbReference type="GO" id="GO:0005525">
    <property type="term" value="F:GTP binding"/>
    <property type="evidence" value="ECO:0007669"/>
    <property type="project" value="InterPro"/>
</dbReference>
<dbReference type="SUPFAM" id="SSF52540">
    <property type="entry name" value="P-loop containing nucleoside triphosphate hydrolases"/>
    <property type="match status" value="1"/>
</dbReference>
<dbReference type="Gene3D" id="3.40.50.300">
    <property type="entry name" value="P-loop containing nucleotide triphosphate hydrolases"/>
    <property type="match status" value="1"/>
</dbReference>
<dbReference type="PANTHER" id="PTHR11566">
    <property type="entry name" value="DYNAMIN"/>
    <property type="match status" value="1"/>
</dbReference>
<dbReference type="InterPro" id="IPR045063">
    <property type="entry name" value="Dynamin_N"/>
</dbReference>
<sequence>MADATRSRARNENVKPPASPVERSKLPSRPHSSTNYSRDDVSHLSQDLDPIRVVDRESPHHQEHPAGASEIHPLGLHVKDAIATISRLETLGLQRLKIPLPKCIVLGEQSTGKSSVIEAISEIKTPRSDDTCTRCPLFIKLEPSGDPKAGWTASVSLRREFGYDGKHGHGRERRFPGWIQLPQTNNVPFAETEDPNELERIIARAQLATISPLIDYKEFLRPSVIGMKDRYSCAFSPNIVCISITHPDLPALSFYDLPGTIGQAESEEEQFLVKFVRDLVTDYVEDPEALILVTCSLENDIANSTAGGIARASKATDRCIGVLTKPDRLPAGSRHDKLMEVFDQKRFALGHGYFVVKNLGQDEINQGFTHQQARAQEQQFFGQGVPWSTTFKQYSHRFGTLNLQRFLSGKLADQITKKLPIIEQEINTRLNQIETDLQQFPEPPTYNASRIITDIILDFCQELRKEVEAEFPFKTWRNNWKALQKAFFDALVSMKPTMSTIGQEDASVYLDVLNSLPGSSASKAISVSDNEDEADDVDYDDASSQKAPETPTKKRRIDSSGAAVSLPVKTPSRRGGASSPEANVRIPTPDFSDLQKKFSLDEVRKHLVENSQSKIPGQIEPRVVDNMMLETIEQWSRPLNKFFNTMEEQIRTHVKTLFQKHFRKWDGSTFYVNAWKIVEQVLNLNFYQQRTTMAEESMNDEKDGPYIFHEEIFEQEKGAVLDNYRQARLKARLNIYKRGKQRHTRRAMTAQEEERLKRDERTMAVLRHEPYEIELGAVVQVTAYYMLAARRFHDSVCMRIGSKFFKQLRTQLRDELENGLGLNDGSEGHRNAVHLLAEPPHRYHQRRELSRQRESLLQGQMILKDLQQKKYGTDRPPTMLNMRS</sequence>
<dbReference type="GO" id="GO:0005874">
    <property type="term" value="C:microtubule"/>
    <property type="evidence" value="ECO:0007669"/>
    <property type="project" value="TreeGrafter"/>
</dbReference>
<feature type="region of interest" description="Disordered" evidence="3">
    <location>
        <begin position="521"/>
        <end position="588"/>
    </location>
</feature>
<dbReference type="PANTHER" id="PTHR11566:SF131">
    <property type="entry name" value="GTPASE, PUTATIVE (AFU_ORTHOLOGUE AFUA_6G07630)-RELATED"/>
    <property type="match status" value="1"/>
</dbReference>
<evidence type="ECO:0000313" key="6">
    <source>
        <dbReference type="EMBL" id="RAR12548.1"/>
    </source>
</evidence>
<dbReference type="SMART" id="SM00053">
    <property type="entry name" value="DYNc"/>
    <property type="match status" value="1"/>
</dbReference>
<protein>
    <submittedName>
        <fullName evidence="6">Interferon-induced GTP-binding protein Mx</fullName>
        <ecNumber evidence="6">3.6.1.15</ecNumber>
    </submittedName>
</protein>
<dbReference type="Pfam" id="PF00350">
    <property type="entry name" value="Dynamin_N"/>
    <property type="match status" value="1"/>
</dbReference>
<feature type="domain" description="Dynamin-type G" evidence="5">
    <location>
        <begin position="97"/>
        <end position="420"/>
    </location>
</feature>
<dbReference type="Pfam" id="PF01031">
    <property type="entry name" value="Dynamin_M"/>
    <property type="match status" value="1"/>
</dbReference>
<evidence type="ECO:0000256" key="1">
    <source>
        <dbReference type="ARBA" id="ARBA00022741"/>
    </source>
</evidence>
<comment type="caution">
    <text evidence="6">The sequence shown here is derived from an EMBL/GenBank/DDBJ whole genome shotgun (WGS) entry which is preliminary data.</text>
</comment>
<feature type="region of interest" description="Disordered" evidence="3">
    <location>
        <begin position="1"/>
        <end position="44"/>
    </location>
</feature>
<keyword evidence="2" id="KW-0342">GTP-binding</keyword>
<feature type="compositionally biased region" description="Basic and acidic residues" evidence="3">
    <location>
        <begin position="1"/>
        <end position="13"/>
    </location>
</feature>
<accession>A0A364N5E6</accession>
<dbReference type="Gene3D" id="1.20.120.1240">
    <property type="entry name" value="Dynamin, middle domain"/>
    <property type="match status" value="1"/>
</dbReference>
<reference evidence="7" key="1">
    <citation type="submission" date="2018-05" db="EMBL/GenBank/DDBJ databases">
        <title>Draft genome sequence of Stemphylium lycopersici strain CIDEFI 213.</title>
        <authorList>
            <person name="Medina R."/>
            <person name="Franco M.E.E."/>
            <person name="Lucentini C.G."/>
            <person name="Saparrat M.C.N."/>
            <person name="Balatti P.A."/>
        </authorList>
    </citation>
    <scope>NUCLEOTIDE SEQUENCE [LARGE SCALE GENOMIC DNA]</scope>
    <source>
        <strain evidence="7">CIDEFI 213</strain>
    </source>
</reference>
<evidence type="ECO:0000256" key="3">
    <source>
        <dbReference type="SAM" id="MobiDB-lite"/>
    </source>
</evidence>
<keyword evidence="1" id="KW-0547">Nucleotide-binding</keyword>
<organism evidence="6 7">
    <name type="scientific">Stemphylium lycopersici</name>
    <name type="common">Tomato gray leaf spot disease fungus</name>
    <name type="synonym">Thyrospora lycopersici</name>
    <dbReference type="NCBI Taxonomy" id="183478"/>
    <lineage>
        <taxon>Eukaryota</taxon>
        <taxon>Fungi</taxon>
        <taxon>Dikarya</taxon>
        <taxon>Ascomycota</taxon>
        <taxon>Pezizomycotina</taxon>
        <taxon>Dothideomycetes</taxon>
        <taxon>Pleosporomycetidae</taxon>
        <taxon>Pleosporales</taxon>
        <taxon>Pleosporineae</taxon>
        <taxon>Pleosporaceae</taxon>
        <taxon>Stemphylium</taxon>
    </lineage>
</organism>
<feature type="domain" description="GED" evidence="4">
    <location>
        <begin position="774"/>
        <end position="871"/>
    </location>
</feature>
<dbReference type="GO" id="GO:0005886">
    <property type="term" value="C:plasma membrane"/>
    <property type="evidence" value="ECO:0007669"/>
    <property type="project" value="TreeGrafter"/>
</dbReference>
<evidence type="ECO:0000256" key="2">
    <source>
        <dbReference type="ARBA" id="ARBA00023134"/>
    </source>
</evidence>
<dbReference type="PROSITE" id="PS51718">
    <property type="entry name" value="G_DYNAMIN_2"/>
    <property type="match status" value="1"/>
</dbReference>
<evidence type="ECO:0000313" key="7">
    <source>
        <dbReference type="Proteomes" id="UP000249619"/>
    </source>
</evidence>
<evidence type="ECO:0000259" key="5">
    <source>
        <dbReference type="PROSITE" id="PS51718"/>
    </source>
</evidence>
<name>A0A364N5E6_STELY</name>
<dbReference type="GO" id="GO:0008017">
    <property type="term" value="F:microtubule binding"/>
    <property type="evidence" value="ECO:0007669"/>
    <property type="project" value="TreeGrafter"/>
</dbReference>
<dbReference type="InterPro" id="IPR027417">
    <property type="entry name" value="P-loop_NTPase"/>
</dbReference>
<dbReference type="InterPro" id="IPR022812">
    <property type="entry name" value="Dynamin"/>
</dbReference>
<gene>
    <name evidence="6" type="ORF">DDE83_004080</name>
</gene>
<dbReference type="InterPro" id="IPR020850">
    <property type="entry name" value="GED_dom"/>
</dbReference>